<evidence type="ECO:0000313" key="2">
    <source>
        <dbReference type="EMBL" id="WOC31857.1"/>
    </source>
</evidence>
<keyword evidence="3" id="KW-1185">Reference proteome</keyword>
<dbReference type="KEGG" id="carl:PXC00_11760"/>
<accession>A0AA97D8X8</accession>
<feature type="region of interest" description="Disordered" evidence="1">
    <location>
        <begin position="35"/>
        <end position="62"/>
    </location>
</feature>
<dbReference type="RefSeq" id="WP_275844673.1">
    <property type="nucleotide sequence ID" value="NZ_CP135996.1"/>
</dbReference>
<dbReference type="EMBL" id="CP135996">
    <property type="protein sequence ID" value="WOC31857.1"/>
    <property type="molecule type" value="Genomic_DNA"/>
</dbReference>
<organism evidence="2 3">
    <name type="scientific">Caproicibacterium argilliputei</name>
    <dbReference type="NCBI Taxonomy" id="3030016"/>
    <lineage>
        <taxon>Bacteria</taxon>
        <taxon>Bacillati</taxon>
        <taxon>Bacillota</taxon>
        <taxon>Clostridia</taxon>
        <taxon>Eubacteriales</taxon>
        <taxon>Oscillospiraceae</taxon>
        <taxon>Caproicibacterium</taxon>
    </lineage>
</organism>
<sequence>MSYNANRYGTHADEDIVDVLTAISVVSRRLAHNITAARQQSQSKEGGKQDEPNERNVRDHRGTAQMCCCYQRRG</sequence>
<dbReference type="Proteomes" id="UP001300604">
    <property type="component" value="Chromosome"/>
</dbReference>
<dbReference type="AlphaFoldDB" id="A0AA97D8X8"/>
<reference evidence="2" key="1">
    <citation type="submission" date="2023-09" db="EMBL/GenBank/DDBJ databases">
        <authorList>
            <person name="Zeng C."/>
        </authorList>
    </citation>
    <scope>NUCLEOTIDE SEQUENCE</scope>
    <source>
        <strain evidence="2">ZCY20-5</strain>
    </source>
</reference>
<evidence type="ECO:0000313" key="3">
    <source>
        <dbReference type="Proteomes" id="UP001300604"/>
    </source>
</evidence>
<evidence type="ECO:0000256" key="1">
    <source>
        <dbReference type="SAM" id="MobiDB-lite"/>
    </source>
</evidence>
<feature type="compositionally biased region" description="Basic and acidic residues" evidence="1">
    <location>
        <begin position="45"/>
        <end position="62"/>
    </location>
</feature>
<protein>
    <submittedName>
        <fullName evidence="2">Uncharacterized protein</fullName>
    </submittedName>
</protein>
<gene>
    <name evidence="2" type="ORF">PXC00_11760</name>
</gene>
<name>A0AA97D8X8_9FIRM</name>
<proteinExistence type="predicted"/>
<reference evidence="2" key="2">
    <citation type="submission" date="2024-06" db="EMBL/GenBank/DDBJ databases">
        <title>Caproicibacterium argilliputei sp. nov, a novel caproic acid producing anaerobic bacterium isolated from pit mud.</title>
        <authorList>
            <person name="Xia S."/>
        </authorList>
    </citation>
    <scope>NUCLEOTIDE SEQUENCE</scope>
    <source>
        <strain evidence="2">ZCY20-5</strain>
    </source>
</reference>